<protein>
    <submittedName>
        <fullName evidence="1">Transposase</fullName>
    </submittedName>
</protein>
<evidence type="ECO:0000313" key="2">
    <source>
        <dbReference type="Proteomes" id="UP000021369"/>
    </source>
</evidence>
<name>A0A011UEP6_RUMAL</name>
<keyword evidence="2" id="KW-1185">Reference proteome</keyword>
<dbReference type="PATRIC" id="fig|1341156.4.peg.2426"/>
<dbReference type="AlphaFoldDB" id="A0A011UEP6"/>
<dbReference type="InterPro" id="IPR007169">
    <property type="entry name" value="RemA-like"/>
</dbReference>
<dbReference type="OrthoDB" id="9811390at2"/>
<dbReference type="Proteomes" id="UP000021369">
    <property type="component" value="Unassembled WGS sequence"/>
</dbReference>
<accession>A0A011UEP6</accession>
<reference evidence="1 2" key="1">
    <citation type="submission" date="2013-06" db="EMBL/GenBank/DDBJ databases">
        <title>Rumen cellulosomics: divergent fiber-degrading strategies revealed by comparative genome-wide analysis of six Ruminococcal strains.</title>
        <authorList>
            <person name="Dassa B."/>
            <person name="Borovok I."/>
            <person name="Lamed R."/>
            <person name="Flint H."/>
            <person name="Yeoman C.J."/>
            <person name="White B."/>
            <person name="Bayer E.A."/>
        </authorList>
    </citation>
    <scope>NUCLEOTIDE SEQUENCE [LARGE SCALE GENOMIC DNA]</scope>
    <source>
        <strain evidence="1 2">SY3</strain>
    </source>
</reference>
<organism evidence="1 2">
    <name type="scientific">Ruminococcus albus SY3</name>
    <dbReference type="NCBI Taxonomy" id="1341156"/>
    <lineage>
        <taxon>Bacteria</taxon>
        <taxon>Bacillati</taxon>
        <taxon>Bacillota</taxon>
        <taxon>Clostridia</taxon>
        <taxon>Eubacteriales</taxon>
        <taxon>Oscillospiraceae</taxon>
        <taxon>Ruminococcus</taxon>
    </lineage>
</organism>
<dbReference type="EMBL" id="JEOB01000003">
    <property type="protein sequence ID" value="EXM39089.1"/>
    <property type="molecule type" value="Genomic_DNA"/>
</dbReference>
<dbReference type="RefSeq" id="WP_037288624.1">
    <property type="nucleotide sequence ID" value="NZ_JEOB01000003.1"/>
</dbReference>
<evidence type="ECO:0000313" key="1">
    <source>
        <dbReference type="EMBL" id="EXM39089.1"/>
    </source>
</evidence>
<proteinExistence type="predicted"/>
<sequence>MYLHIGNDYIVNSKNIVGIFDLDNSSTSADTRDYLANAEKNKRVIYCTYELPKSFVVCFDDNDLEEKVYISQLNCATLLKRYKASFR</sequence>
<gene>
    <name evidence="1" type="ORF">RASY3_12445</name>
</gene>
<dbReference type="Pfam" id="PF04025">
    <property type="entry name" value="RemA-like"/>
    <property type="match status" value="1"/>
</dbReference>
<dbReference type="NCBIfam" id="NF046065">
    <property type="entry name" value="MtxRegRemB"/>
    <property type="match status" value="1"/>
</dbReference>
<comment type="caution">
    <text evidence="1">The sequence shown here is derived from an EMBL/GenBank/DDBJ whole genome shotgun (WGS) entry which is preliminary data.</text>
</comment>